<gene>
    <name evidence="2" type="primary">fancf</name>
</gene>
<dbReference type="InterPro" id="IPR038505">
    <property type="entry name" value="FANCF_C_sf"/>
</dbReference>
<reference evidence="3" key="3">
    <citation type="journal article" date="2014" name="Nature">
        <title>Elephant shark genome provides unique insights into gnathostome evolution.</title>
        <authorList>
            <consortium name="International Elephant Shark Genome Sequencing Consortium"/>
            <person name="Venkatesh B."/>
            <person name="Lee A.P."/>
            <person name="Ravi V."/>
            <person name="Maurya A.K."/>
            <person name="Lian M.M."/>
            <person name="Swann J.B."/>
            <person name="Ohta Y."/>
            <person name="Flajnik M.F."/>
            <person name="Sutoh Y."/>
            <person name="Kasahara M."/>
            <person name="Hoon S."/>
            <person name="Gangu V."/>
            <person name="Roy S.W."/>
            <person name="Irimia M."/>
            <person name="Korzh V."/>
            <person name="Kondrychyn I."/>
            <person name="Lim Z.W."/>
            <person name="Tay B.H."/>
            <person name="Tohari S."/>
            <person name="Kong K.W."/>
            <person name="Ho S."/>
            <person name="Lorente-Galdos B."/>
            <person name="Quilez J."/>
            <person name="Marques-Bonet T."/>
            <person name="Raney B.J."/>
            <person name="Ingham P.W."/>
            <person name="Tay A."/>
            <person name="Hillier L.W."/>
            <person name="Minx P."/>
            <person name="Boehm T."/>
            <person name="Wilson R.K."/>
            <person name="Brenner S."/>
            <person name="Warren W.C."/>
        </authorList>
    </citation>
    <scope>NUCLEOTIDE SEQUENCE [LARGE SCALE GENOMIC DNA]</scope>
</reference>
<name>A0A4W3J8S6_CALMI</name>
<keyword evidence="3" id="KW-1185">Reference proteome</keyword>
<dbReference type="InParanoid" id="A0A4W3J8S6"/>
<reference evidence="2" key="5">
    <citation type="submission" date="2025-09" db="UniProtKB">
        <authorList>
            <consortium name="Ensembl"/>
        </authorList>
    </citation>
    <scope>IDENTIFICATION</scope>
</reference>
<dbReference type="PANTHER" id="PTHR14449:SF2">
    <property type="entry name" value="FANCONI ANEMIA GROUP F PROTEIN"/>
    <property type="match status" value="1"/>
</dbReference>
<evidence type="ECO:0008006" key="4">
    <source>
        <dbReference type="Google" id="ProtNLM"/>
    </source>
</evidence>
<feature type="compositionally biased region" description="Pro residues" evidence="1">
    <location>
        <begin position="92"/>
        <end position="101"/>
    </location>
</feature>
<proteinExistence type="predicted"/>
<dbReference type="PANTHER" id="PTHR14449">
    <property type="entry name" value="FANCONI ANEMIA GROUP F PROTEIN FANCF"/>
    <property type="match status" value="1"/>
</dbReference>
<dbReference type="Proteomes" id="UP000314986">
    <property type="component" value="Unassembled WGS sequence"/>
</dbReference>
<protein>
    <recommendedName>
        <fullName evidence="4">Fanconi anemia group F protein</fullName>
    </recommendedName>
</protein>
<sequence length="267" mass="28376">HWDEAAARRAFQWARYLERLHARLAGQPALRRALEPKLRERPGQARGPGLPPLGRRPLRFDELGGGVEALRVSLLCNPSASPAAFHQAASCPPRPPPPPSPGGRSSCAGLEAALRTKRLLRPSLSGGEGDGGGGGGVEVMLEAGGGPEELALRWLLGQGSALLLALPGDLLSRAASRHPRLAAAYLGALARWAETMRYEAGSGRWLHESPERGWGRLVRRLRALLEGPPPVRGAAEELLKSGRAADGDFDVSGISVWTDLLLALKAI</sequence>
<evidence type="ECO:0000313" key="2">
    <source>
        <dbReference type="Ensembl" id="ENSCMIP00000039669.1"/>
    </source>
</evidence>
<dbReference type="GeneTree" id="ENSGT00390000005623"/>
<dbReference type="Pfam" id="PF11107">
    <property type="entry name" value="FANCF"/>
    <property type="match status" value="2"/>
</dbReference>
<dbReference type="OMA" id="LQWARYL"/>
<dbReference type="GO" id="GO:0043240">
    <property type="term" value="C:Fanconi anaemia nuclear complex"/>
    <property type="evidence" value="ECO:0007669"/>
    <property type="project" value="InterPro"/>
</dbReference>
<dbReference type="FunCoup" id="A0A4W3J8S6">
    <property type="interactions" value="22"/>
</dbReference>
<reference evidence="2" key="4">
    <citation type="submission" date="2025-08" db="UniProtKB">
        <authorList>
            <consortium name="Ensembl"/>
        </authorList>
    </citation>
    <scope>IDENTIFICATION</scope>
</reference>
<dbReference type="GO" id="GO:0036297">
    <property type="term" value="P:interstrand cross-link repair"/>
    <property type="evidence" value="ECO:0007669"/>
    <property type="project" value="InterPro"/>
</dbReference>
<accession>A0A4W3J8S6</accession>
<evidence type="ECO:0000313" key="3">
    <source>
        <dbReference type="Proteomes" id="UP000314986"/>
    </source>
</evidence>
<feature type="region of interest" description="Disordered" evidence="1">
    <location>
        <begin position="85"/>
        <end position="107"/>
    </location>
</feature>
<reference evidence="3" key="1">
    <citation type="journal article" date="2006" name="Science">
        <title>Ancient noncoding elements conserved in the human genome.</title>
        <authorList>
            <person name="Venkatesh B."/>
            <person name="Kirkness E.F."/>
            <person name="Loh Y.H."/>
            <person name="Halpern A.L."/>
            <person name="Lee A.P."/>
            <person name="Johnson J."/>
            <person name="Dandona N."/>
            <person name="Viswanathan L.D."/>
            <person name="Tay A."/>
            <person name="Venter J.C."/>
            <person name="Strausberg R.L."/>
            <person name="Brenner S."/>
        </authorList>
    </citation>
    <scope>NUCLEOTIDE SEQUENCE [LARGE SCALE GENOMIC DNA]</scope>
</reference>
<dbReference type="Ensembl" id="ENSCMIT00000040239.1">
    <property type="protein sequence ID" value="ENSCMIP00000039669.1"/>
    <property type="gene ID" value="ENSCMIG00000016611.1"/>
</dbReference>
<reference evidence="3" key="2">
    <citation type="journal article" date="2007" name="PLoS Biol.">
        <title>Survey sequencing and comparative analysis of the elephant shark (Callorhinchus milii) genome.</title>
        <authorList>
            <person name="Venkatesh B."/>
            <person name="Kirkness E.F."/>
            <person name="Loh Y.H."/>
            <person name="Halpern A.L."/>
            <person name="Lee A.P."/>
            <person name="Johnson J."/>
            <person name="Dandona N."/>
            <person name="Viswanathan L.D."/>
            <person name="Tay A."/>
            <person name="Venter J.C."/>
            <person name="Strausberg R.L."/>
            <person name="Brenner S."/>
        </authorList>
    </citation>
    <scope>NUCLEOTIDE SEQUENCE [LARGE SCALE GENOMIC DNA]</scope>
</reference>
<dbReference type="InterPro" id="IPR035428">
    <property type="entry name" value="FANCF"/>
</dbReference>
<feature type="region of interest" description="Disordered" evidence="1">
    <location>
        <begin position="35"/>
        <end position="57"/>
    </location>
</feature>
<evidence type="ECO:0000256" key="1">
    <source>
        <dbReference type="SAM" id="MobiDB-lite"/>
    </source>
</evidence>
<dbReference type="AlphaFoldDB" id="A0A4W3J8S6"/>
<organism evidence="2 3">
    <name type="scientific">Callorhinchus milii</name>
    <name type="common">Ghost shark</name>
    <dbReference type="NCBI Taxonomy" id="7868"/>
    <lineage>
        <taxon>Eukaryota</taxon>
        <taxon>Metazoa</taxon>
        <taxon>Chordata</taxon>
        <taxon>Craniata</taxon>
        <taxon>Vertebrata</taxon>
        <taxon>Chondrichthyes</taxon>
        <taxon>Holocephali</taxon>
        <taxon>Chimaeriformes</taxon>
        <taxon>Callorhinchidae</taxon>
        <taxon>Callorhinchus</taxon>
    </lineage>
</organism>
<dbReference type="Gene3D" id="1.25.40.490">
    <property type="match status" value="1"/>
</dbReference>
<dbReference type="STRING" id="7868.ENSCMIP00000039669"/>